<dbReference type="GO" id="GO:0005886">
    <property type="term" value="C:plasma membrane"/>
    <property type="evidence" value="ECO:0007669"/>
    <property type="project" value="UniProtKB-SubCell"/>
</dbReference>
<dbReference type="PANTHER" id="PTHR30250:SF29">
    <property type="entry name" value="POLYSACCHARIDE BIOSYNTHESIS PROTEIN C-TERMINAL DOMAIN-CONTAINING PROTEIN"/>
    <property type="match status" value="1"/>
</dbReference>
<evidence type="ECO:0000256" key="4">
    <source>
        <dbReference type="ARBA" id="ARBA00022989"/>
    </source>
</evidence>
<evidence type="ECO:0000256" key="6">
    <source>
        <dbReference type="SAM" id="Phobius"/>
    </source>
</evidence>
<keyword evidence="5 6" id="KW-0472">Membrane</keyword>
<dbReference type="InterPro" id="IPR050833">
    <property type="entry name" value="Poly_Biosynth_Transport"/>
</dbReference>
<feature type="transmembrane region" description="Helical" evidence="6">
    <location>
        <begin position="280"/>
        <end position="300"/>
    </location>
</feature>
<dbReference type="InterPro" id="IPR002797">
    <property type="entry name" value="Polysacc_synth"/>
</dbReference>
<evidence type="ECO:0000313" key="10">
    <source>
        <dbReference type="Proteomes" id="UP000095768"/>
    </source>
</evidence>
<dbReference type="EMBL" id="FMPI01000020">
    <property type="protein sequence ID" value="SCT35020.1"/>
    <property type="molecule type" value="Genomic_DNA"/>
</dbReference>
<comment type="subcellular location">
    <subcellularLocation>
        <location evidence="1">Cell membrane</location>
        <topology evidence="1">Multi-pass membrane protein</topology>
    </subcellularLocation>
</comment>
<feature type="transmembrane region" description="Helical" evidence="6">
    <location>
        <begin position="157"/>
        <end position="176"/>
    </location>
</feature>
<evidence type="ECO:0000256" key="5">
    <source>
        <dbReference type="ARBA" id="ARBA00023136"/>
    </source>
</evidence>
<dbReference type="CDD" id="cd13124">
    <property type="entry name" value="MATE_SpoVB_like"/>
    <property type="match status" value="1"/>
</dbReference>
<dbReference type="OrthoDB" id="9775950at2"/>
<feature type="transmembrane region" description="Helical" evidence="6">
    <location>
        <begin position="352"/>
        <end position="373"/>
    </location>
</feature>
<feature type="transmembrane region" description="Helical" evidence="6">
    <location>
        <begin position="385"/>
        <end position="406"/>
    </location>
</feature>
<reference evidence="8 10" key="2">
    <citation type="submission" date="2016-09" db="EMBL/GenBank/DDBJ databases">
        <authorList>
            <consortium name="Pathogen Informatics"/>
        </authorList>
    </citation>
    <scope>NUCLEOTIDE SEQUENCE [LARGE SCALE GENOMIC DNA]</scope>
    <source>
        <strain evidence="8 10">82B</strain>
    </source>
</reference>
<keyword evidence="4 6" id="KW-1133">Transmembrane helix</keyword>
<feature type="transmembrane region" description="Helical" evidence="6">
    <location>
        <begin position="228"/>
        <end position="248"/>
    </location>
</feature>
<feature type="transmembrane region" description="Helical" evidence="6">
    <location>
        <begin position="321"/>
        <end position="340"/>
    </location>
</feature>
<keyword evidence="9" id="KW-1185">Reference proteome</keyword>
<dbReference type="PANTHER" id="PTHR30250">
    <property type="entry name" value="PST FAMILY PREDICTED COLANIC ACID TRANSPORTER"/>
    <property type="match status" value="1"/>
</dbReference>
<dbReference type="Proteomes" id="UP000095768">
    <property type="component" value="Unassembled WGS sequence"/>
</dbReference>
<dbReference type="EMBL" id="FMPG01000016">
    <property type="protein sequence ID" value="SCT40667.1"/>
    <property type="molecule type" value="Genomic_DNA"/>
</dbReference>
<evidence type="ECO:0000313" key="7">
    <source>
        <dbReference type="EMBL" id="SCT35020.1"/>
    </source>
</evidence>
<feature type="transmembrane region" description="Helical" evidence="6">
    <location>
        <begin position="50"/>
        <end position="73"/>
    </location>
</feature>
<organism evidence="8 10">
    <name type="scientific">Staphylococcus caeli</name>
    <dbReference type="NCBI Taxonomy" id="2201815"/>
    <lineage>
        <taxon>Bacteria</taxon>
        <taxon>Bacillati</taxon>
        <taxon>Bacillota</taxon>
        <taxon>Bacilli</taxon>
        <taxon>Bacillales</taxon>
        <taxon>Staphylococcaceae</taxon>
        <taxon>Staphylococcus</taxon>
    </lineage>
</organism>
<gene>
    <name evidence="8" type="primary">ytgP_2</name>
    <name evidence="8" type="ORF">SAMEA2297795_02443</name>
    <name evidence="7" type="ORF">SAMEA2297796_02233</name>
</gene>
<feature type="transmembrane region" description="Helical" evidence="6">
    <location>
        <begin position="182"/>
        <end position="202"/>
    </location>
</feature>
<dbReference type="RefSeq" id="WP_069996381.1">
    <property type="nucleotide sequence ID" value="NZ_FMPG01000016.1"/>
</dbReference>
<proteinExistence type="predicted"/>
<feature type="transmembrane region" description="Helical" evidence="6">
    <location>
        <begin position="119"/>
        <end position="136"/>
    </location>
</feature>
<protein>
    <submittedName>
        <fullName evidence="8">Polysaccharide biosynthesis protein</fullName>
    </submittedName>
</protein>
<feature type="transmembrane region" description="Helical" evidence="6">
    <location>
        <begin position="412"/>
        <end position="430"/>
    </location>
</feature>
<keyword evidence="3 6" id="KW-0812">Transmembrane</keyword>
<feature type="transmembrane region" description="Helical" evidence="6">
    <location>
        <begin position="442"/>
        <end position="463"/>
    </location>
</feature>
<accession>A0A1D4QII3</accession>
<dbReference type="Proteomes" id="UP000095412">
    <property type="component" value="Unassembled WGS sequence"/>
</dbReference>
<feature type="transmembrane region" description="Helical" evidence="6">
    <location>
        <begin position="85"/>
        <end position="107"/>
    </location>
</feature>
<evidence type="ECO:0000313" key="8">
    <source>
        <dbReference type="EMBL" id="SCT40667.1"/>
    </source>
</evidence>
<reference evidence="7 9" key="1">
    <citation type="submission" date="2016-09" db="EMBL/GenBank/DDBJ databases">
        <authorList>
            <consortium name="Pathogen Informatics"/>
            <person name="Sun Q."/>
            <person name="Inoue M."/>
        </authorList>
    </citation>
    <scope>NUCLEOTIDE SEQUENCE [LARGE SCALE GENOMIC DNA]</scope>
    <source>
        <strain evidence="7 9">82C</strain>
    </source>
</reference>
<sequence>MKSREATSTAFNGVVVLTLALIVVKILSAIYRVPYQNILGDEGLYAYQQIYPIVALGVILTMNAIPSAVTQLFGSDGESRQYTRVLMRVQLIGAVFFLILLLCAKWIAWLMGDVELAPMLRAASFSFLFIGILGVYRGYYQAQQSMSIPAISQVIEQIVRVGLILSAIVLFVTQDWSLYEAGTLAILGSAIGFLASSIYLIVNKPFRLNIGRVQNKGPVTSTVAWRKLALAIIVFAVSQLIVIVWQVVDSFTVIHALRDTGMSLQASATQKGVYDRGASFIQMGLIITTTFCFVLIPLLTEALKNRNQVQVNRYANASIKITMLFSVAASIGLINLLPVMNGVFFKNDSQTGTLAVYMLTVIFVSLIMMDIALLQVKHRVRAIMVAFLIGVISKALLNILLIPYWLMLGGSISTVVSLMIFTALLHFQVLKHYQFRNMPRFIFKLIATMAILTIAVQSLMWLIPTQGRIAGLIELIIAAAVGIAVVVVAIVRTQLLGYKELKHLPFGDKLIHMKRGKL</sequence>
<keyword evidence="2" id="KW-1003">Cell membrane</keyword>
<evidence type="ECO:0000256" key="3">
    <source>
        <dbReference type="ARBA" id="ARBA00022692"/>
    </source>
</evidence>
<feature type="transmembrane region" description="Helical" evidence="6">
    <location>
        <begin position="9"/>
        <end position="30"/>
    </location>
</feature>
<evidence type="ECO:0000313" key="9">
    <source>
        <dbReference type="Proteomes" id="UP000095412"/>
    </source>
</evidence>
<name>A0A1D4QII3_9STAP</name>
<evidence type="ECO:0000256" key="2">
    <source>
        <dbReference type="ARBA" id="ARBA00022475"/>
    </source>
</evidence>
<dbReference type="AlphaFoldDB" id="A0A1D4QII3"/>
<dbReference type="InterPro" id="IPR024923">
    <property type="entry name" value="PG_synth_SpoVB"/>
</dbReference>
<feature type="transmembrane region" description="Helical" evidence="6">
    <location>
        <begin position="469"/>
        <end position="491"/>
    </location>
</feature>
<dbReference type="Pfam" id="PF01943">
    <property type="entry name" value="Polysacc_synt"/>
    <property type="match status" value="1"/>
</dbReference>
<evidence type="ECO:0000256" key="1">
    <source>
        <dbReference type="ARBA" id="ARBA00004651"/>
    </source>
</evidence>